<feature type="domain" description="SusD-like N-terminal" evidence="7">
    <location>
        <begin position="94"/>
        <end position="237"/>
    </location>
</feature>
<feature type="domain" description="RagB/SusD" evidence="6">
    <location>
        <begin position="336"/>
        <end position="635"/>
    </location>
</feature>
<reference evidence="8" key="1">
    <citation type="submission" date="2016-04" db="EMBL/GenBank/DDBJ databases">
        <authorList>
            <person name="Evans L.H."/>
            <person name="Alamgir A."/>
            <person name="Owens N."/>
            <person name="Weber N.D."/>
            <person name="Virtaneva K."/>
            <person name="Barbian K."/>
            <person name="Babar A."/>
            <person name="Rosenke K."/>
        </authorList>
    </citation>
    <scope>NUCLEOTIDE SEQUENCE</scope>
    <source>
        <strain evidence="8">86-1</strain>
    </source>
</reference>
<evidence type="ECO:0000259" key="6">
    <source>
        <dbReference type="Pfam" id="PF07980"/>
    </source>
</evidence>
<evidence type="ECO:0000256" key="4">
    <source>
        <dbReference type="ARBA" id="ARBA00023136"/>
    </source>
</evidence>
<evidence type="ECO:0000313" key="8">
    <source>
        <dbReference type="EMBL" id="SBW06805.1"/>
    </source>
</evidence>
<keyword evidence="4" id="KW-0472">Membrane</keyword>
<dbReference type="RefSeq" id="WP_296944320.1">
    <property type="nucleotide sequence ID" value="NZ_LT599032.1"/>
</dbReference>
<evidence type="ECO:0000256" key="2">
    <source>
        <dbReference type="ARBA" id="ARBA00006275"/>
    </source>
</evidence>
<keyword evidence="3" id="KW-0732">Signal</keyword>
<dbReference type="Gene3D" id="1.25.40.390">
    <property type="match status" value="1"/>
</dbReference>
<dbReference type="EMBL" id="FLUM01000003">
    <property type="protein sequence ID" value="SBW06805.1"/>
    <property type="molecule type" value="Genomic_DNA"/>
</dbReference>
<dbReference type="InterPro" id="IPR033985">
    <property type="entry name" value="SusD-like_N"/>
</dbReference>
<keyword evidence="5" id="KW-0998">Cell outer membrane</keyword>
<organism evidence="8">
    <name type="scientific">uncultured Dysgonomonas sp</name>
    <dbReference type="NCBI Taxonomy" id="206096"/>
    <lineage>
        <taxon>Bacteria</taxon>
        <taxon>Pseudomonadati</taxon>
        <taxon>Bacteroidota</taxon>
        <taxon>Bacteroidia</taxon>
        <taxon>Bacteroidales</taxon>
        <taxon>Dysgonomonadaceae</taxon>
        <taxon>Dysgonomonas</taxon>
        <taxon>environmental samples</taxon>
    </lineage>
</organism>
<comment type="similarity">
    <text evidence="2">Belongs to the SusD family.</text>
</comment>
<evidence type="ECO:0000256" key="1">
    <source>
        <dbReference type="ARBA" id="ARBA00004442"/>
    </source>
</evidence>
<accession>A0A212K5M3</accession>
<protein>
    <submittedName>
        <fullName evidence="8">SusD family protein</fullName>
    </submittedName>
</protein>
<dbReference type="InterPro" id="IPR011990">
    <property type="entry name" value="TPR-like_helical_dom_sf"/>
</dbReference>
<sequence length="635" mass="72940">MKLLKIYIVLSGLITLLVMNSCSDVLDMSPDGYLTLDDIFQDNDKTGAYLSTCYEYIPEMGGKFHYWSRGIVNWSDEAWDSDSEAGLISGRLYNGNASASNHPILNVSDWCGNGNYWERYWAAIRKCTLFLTRIDGANVTLPADKKRWKAEAHVLRAFYYSELLRWFGTGLPIIREVYSLDEDFSNVQKPSYYETIKFIMEDCDEALKTSDLPWRITTQAEAFRVPKAMAAAIKSRMILYAASPLYNDGQNYWEEAYTINKQLVKSLKDNGYELYSKVNYPDVYKSPEAHLPNDYAALYNEYFTQSMQYSATPADRETIYQNSGGQGAIFDYDGIGINGMKSGTCPSQELVDAYETVEGANAMPVLNLDKPYLDEEKHLQPNYNSNNNTYDPVNPYENRDPRFYGTMYYNGSQRTCYWRVNEVPGCYENYPANKGYRTRIIATYPEEPYTGVALEHRNGTRTGYYERKFLHPNAGADNSIAGAQFKMFRLGEVILNYAEAAAEAGHLADAHSAVNEIRKRVGMPDLPSNLTQKELILRIHNERRIELALEGFRYFDVRRWSGPQENLAKTDRYLTAIIAKREVDSNGDFTHYSYTRQSLRERLCYQNKYLWVPIPANDVNLMEQLTGNKWQNPGW</sequence>
<dbReference type="Pfam" id="PF14322">
    <property type="entry name" value="SusD-like_3"/>
    <property type="match status" value="1"/>
</dbReference>
<dbReference type="AlphaFoldDB" id="A0A212K5M3"/>
<comment type="subcellular location">
    <subcellularLocation>
        <location evidence="1">Cell outer membrane</location>
    </subcellularLocation>
</comment>
<gene>
    <name evidence="8" type="ORF">KL86DYS1_31480</name>
</gene>
<proteinExistence type="inferred from homology"/>
<evidence type="ECO:0000256" key="3">
    <source>
        <dbReference type="ARBA" id="ARBA00022729"/>
    </source>
</evidence>
<evidence type="ECO:0000259" key="7">
    <source>
        <dbReference type="Pfam" id="PF14322"/>
    </source>
</evidence>
<dbReference type="Pfam" id="PF07980">
    <property type="entry name" value="SusD_RagB"/>
    <property type="match status" value="1"/>
</dbReference>
<dbReference type="SUPFAM" id="SSF48452">
    <property type="entry name" value="TPR-like"/>
    <property type="match status" value="1"/>
</dbReference>
<dbReference type="GO" id="GO:0009279">
    <property type="term" value="C:cell outer membrane"/>
    <property type="evidence" value="ECO:0007669"/>
    <property type="project" value="UniProtKB-SubCell"/>
</dbReference>
<dbReference type="InterPro" id="IPR012944">
    <property type="entry name" value="SusD_RagB_dom"/>
</dbReference>
<name>A0A212K5M3_9BACT</name>
<evidence type="ECO:0000256" key="5">
    <source>
        <dbReference type="ARBA" id="ARBA00023237"/>
    </source>
</evidence>